<protein>
    <submittedName>
        <fullName evidence="2">3134_t:CDS:1</fullName>
    </submittedName>
</protein>
<dbReference type="Proteomes" id="UP000789706">
    <property type="component" value="Unassembled WGS sequence"/>
</dbReference>
<name>A0A9N9FT70_9GLOM</name>
<keyword evidence="3" id="KW-1185">Reference proteome</keyword>
<sequence length="75" mass="8600">MSRSVTHACDCESKTRKKANKTEGQRNNIEDHQENNVIIHQENNVEEQNRRPCSEQLPSASIEAELLPESDQKLL</sequence>
<comment type="caution">
    <text evidence="2">The sequence shown here is derived from an EMBL/GenBank/DDBJ whole genome shotgun (WGS) entry which is preliminary data.</text>
</comment>
<proteinExistence type="predicted"/>
<feature type="region of interest" description="Disordered" evidence="1">
    <location>
        <begin position="1"/>
        <end position="75"/>
    </location>
</feature>
<dbReference type="AlphaFoldDB" id="A0A9N9FT70"/>
<evidence type="ECO:0000313" key="3">
    <source>
        <dbReference type="Proteomes" id="UP000789706"/>
    </source>
</evidence>
<evidence type="ECO:0000256" key="1">
    <source>
        <dbReference type="SAM" id="MobiDB-lite"/>
    </source>
</evidence>
<feature type="compositionally biased region" description="Basic and acidic residues" evidence="1">
    <location>
        <begin position="9"/>
        <end position="34"/>
    </location>
</feature>
<dbReference type="EMBL" id="CAJVPK010000930">
    <property type="protein sequence ID" value="CAG8560385.1"/>
    <property type="molecule type" value="Genomic_DNA"/>
</dbReference>
<organism evidence="2 3">
    <name type="scientific">Diversispora eburnea</name>
    <dbReference type="NCBI Taxonomy" id="1213867"/>
    <lineage>
        <taxon>Eukaryota</taxon>
        <taxon>Fungi</taxon>
        <taxon>Fungi incertae sedis</taxon>
        <taxon>Mucoromycota</taxon>
        <taxon>Glomeromycotina</taxon>
        <taxon>Glomeromycetes</taxon>
        <taxon>Diversisporales</taxon>
        <taxon>Diversisporaceae</taxon>
        <taxon>Diversispora</taxon>
    </lineage>
</organism>
<accession>A0A9N9FT70</accession>
<reference evidence="2" key="1">
    <citation type="submission" date="2021-06" db="EMBL/GenBank/DDBJ databases">
        <authorList>
            <person name="Kallberg Y."/>
            <person name="Tangrot J."/>
            <person name="Rosling A."/>
        </authorList>
    </citation>
    <scope>NUCLEOTIDE SEQUENCE</scope>
    <source>
        <strain evidence="2">AZ414A</strain>
    </source>
</reference>
<gene>
    <name evidence="2" type="ORF">DEBURN_LOCUS7559</name>
</gene>
<evidence type="ECO:0000313" key="2">
    <source>
        <dbReference type="EMBL" id="CAG8560385.1"/>
    </source>
</evidence>